<reference evidence="13 14" key="1">
    <citation type="submission" date="2018-08" db="EMBL/GenBank/DDBJ databases">
        <title>Genomic Encyclopedia of Type Strains, Phase III (KMG-III): the genomes of soil and plant-associated and newly described type strains.</title>
        <authorList>
            <person name="Whitman W."/>
        </authorList>
    </citation>
    <scope>NUCLEOTIDE SEQUENCE [LARGE SCALE GENOMIC DNA]</scope>
    <source>
        <strain evidence="13 14">CECT 7375</strain>
    </source>
</reference>
<dbReference type="GO" id="GO:0005829">
    <property type="term" value="C:cytosol"/>
    <property type="evidence" value="ECO:0007669"/>
    <property type="project" value="TreeGrafter"/>
</dbReference>
<dbReference type="GO" id="GO:0016887">
    <property type="term" value="F:ATP hydrolysis activity"/>
    <property type="evidence" value="ECO:0007669"/>
    <property type="project" value="RHEA"/>
</dbReference>
<dbReference type="HAMAP" id="MF_00968">
    <property type="entry name" value="DEAD_helicase_RhlE"/>
    <property type="match status" value="1"/>
</dbReference>
<dbReference type="Proteomes" id="UP000256542">
    <property type="component" value="Unassembled WGS sequence"/>
</dbReference>
<evidence type="ECO:0000259" key="12">
    <source>
        <dbReference type="PROSITE" id="PS51195"/>
    </source>
</evidence>
<evidence type="ECO:0000259" key="10">
    <source>
        <dbReference type="PROSITE" id="PS51192"/>
    </source>
</evidence>
<comment type="caution">
    <text evidence="13">The sequence shown here is derived from an EMBL/GenBank/DDBJ whole genome shotgun (WGS) entry which is preliminary data.</text>
</comment>
<dbReference type="PANTHER" id="PTHR47959:SF13">
    <property type="entry name" value="ATP-DEPENDENT RNA HELICASE RHLE"/>
    <property type="match status" value="1"/>
</dbReference>
<keyword evidence="7" id="KW-0690">Ribosome biogenesis</keyword>
<dbReference type="GO" id="GO:0042255">
    <property type="term" value="P:ribosome assembly"/>
    <property type="evidence" value="ECO:0007669"/>
    <property type="project" value="InterPro"/>
</dbReference>
<keyword evidence="5 7" id="KW-0067">ATP-binding</keyword>
<evidence type="ECO:0000256" key="4">
    <source>
        <dbReference type="ARBA" id="ARBA00022806"/>
    </source>
</evidence>
<dbReference type="InterPro" id="IPR000629">
    <property type="entry name" value="RNA-helicase_DEAD-box_CS"/>
</dbReference>
<evidence type="ECO:0000256" key="5">
    <source>
        <dbReference type="ARBA" id="ARBA00022840"/>
    </source>
</evidence>
<evidence type="ECO:0000256" key="1">
    <source>
        <dbReference type="ARBA" id="ARBA00022490"/>
    </source>
</evidence>
<dbReference type="FunFam" id="3.40.50.300:FF:000468">
    <property type="entry name" value="ATP-dependent RNA helicase RhlE"/>
    <property type="match status" value="1"/>
</dbReference>
<comment type="function">
    <text evidence="7">DEAD-box RNA helicase involved in ribosome assembly. Has RNA-dependent ATPase activity and unwinds double-stranded RNA.</text>
</comment>
<evidence type="ECO:0000259" key="11">
    <source>
        <dbReference type="PROSITE" id="PS51194"/>
    </source>
</evidence>
<comment type="subcellular location">
    <subcellularLocation>
        <location evidence="7">Cytoplasm</location>
    </subcellularLocation>
</comment>
<dbReference type="PROSITE" id="PS00039">
    <property type="entry name" value="DEAD_ATP_HELICASE"/>
    <property type="match status" value="1"/>
</dbReference>
<dbReference type="SMART" id="SM00490">
    <property type="entry name" value="HELICc"/>
    <property type="match status" value="1"/>
</dbReference>
<feature type="compositionally biased region" description="Low complexity" evidence="9">
    <location>
        <begin position="415"/>
        <end position="425"/>
    </location>
</feature>
<keyword evidence="4 7" id="KW-0347">Helicase</keyword>
<organism evidence="13 14">
    <name type="scientific">Marinomonas pollencensis</name>
    <dbReference type="NCBI Taxonomy" id="491954"/>
    <lineage>
        <taxon>Bacteria</taxon>
        <taxon>Pseudomonadati</taxon>
        <taxon>Pseudomonadota</taxon>
        <taxon>Gammaproteobacteria</taxon>
        <taxon>Oceanospirillales</taxon>
        <taxon>Oceanospirillaceae</taxon>
        <taxon>Marinomonas</taxon>
    </lineage>
</organism>
<evidence type="ECO:0000256" key="9">
    <source>
        <dbReference type="SAM" id="MobiDB-lite"/>
    </source>
</evidence>
<feature type="region of interest" description="Disordered" evidence="9">
    <location>
        <begin position="377"/>
        <end position="461"/>
    </location>
</feature>
<evidence type="ECO:0000256" key="8">
    <source>
        <dbReference type="PROSITE-ProRule" id="PRU00552"/>
    </source>
</evidence>
<feature type="domain" description="DEAD-box RNA helicase Q" evidence="12">
    <location>
        <begin position="1"/>
        <end position="29"/>
    </location>
</feature>
<keyword evidence="14" id="KW-1185">Reference proteome</keyword>
<evidence type="ECO:0000313" key="13">
    <source>
        <dbReference type="EMBL" id="REG84941.1"/>
    </source>
</evidence>
<dbReference type="InterPro" id="IPR014001">
    <property type="entry name" value="Helicase_ATP-bd"/>
</dbReference>
<dbReference type="GO" id="GO:0003676">
    <property type="term" value="F:nucleic acid binding"/>
    <property type="evidence" value="ECO:0007669"/>
    <property type="project" value="InterPro"/>
</dbReference>
<dbReference type="InterPro" id="IPR027417">
    <property type="entry name" value="P-loop_NTPase"/>
</dbReference>
<feature type="domain" description="Helicase C-terminal" evidence="11">
    <location>
        <begin position="229"/>
        <end position="383"/>
    </location>
</feature>
<dbReference type="AlphaFoldDB" id="A0A3E0DSL4"/>
<dbReference type="InterPro" id="IPR050079">
    <property type="entry name" value="DEAD_box_RNA_helicase"/>
</dbReference>
<dbReference type="Gene3D" id="3.40.50.300">
    <property type="entry name" value="P-loop containing nucleotide triphosphate hydrolases"/>
    <property type="match status" value="2"/>
</dbReference>
<comment type="catalytic activity">
    <reaction evidence="6 7">
        <text>ATP + H2O = ADP + phosphate + H(+)</text>
        <dbReference type="Rhea" id="RHEA:13065"/>
        <dbReference type="ChEBI" id="CHEBI:15377"/>
        <dbReference type="ChEBI" id="CHEBI:15378"/>
        <dbReference type="ChEBI" id="CHEBI:30616"/>
        <dbReference type="ChEBI" id="CHEBI:43474"/>
        <dbReference type="ChEBI" id="CHEBI:456216"/>
        <dbReference type="EC" id="3.6.4.13"/>
    </reaction>
</comment>
<dbReference type="GO" id="GO:0003724">
    <property type="term" value="F:RNA helicase activity"/>
    <property type="evidence" value="ECO:0007669"/>
    <property type="project" value="UniProtKB-UniRule"/>
</dbReference>
<dbReference type="GO" id="GO:0005524">
    <property type="term" value="F:ATP binding"/>
    <property type="evidence" value="ECO:0007669"/>
    <property type="project" value="UniProtKB-UniRule"/>
</dbReference>
<dbReference type="InterPro" id="IPR014014">
    <property type="entry name" value="RNA_helicase_DEAD_Q_motif"/>
</dbReference>
<dbReference type="CDD" id="cd18787">
    <property type="entry name" value="SF2_C_DEAD"/>
    <property type="match status" value="1"/>
</dbReference>
<dbReference type="InterPro" id="IPR001650">
    <property type="entry name" value="Helicase_C-like"/>
</dbReference>
<dbReference type="PROSITE" id="PS51192">
    <property type="entry name" value="HELICASE_ATP_BIND_1"/>
    <property type="match status" value="1"/>
</dbReference>
<evidence type="ECO:0000313" key="14">
    <source>
        <dbReference type="Proteomes" id="UP000256542"/>
    </source>
</evidence>
<dbReference type="CDD" id="cd00268">
    <property type="entry name" value="DEADc"/>
    <property type="match status" value="1"/>
</dbReference>
<evidence type="ECO:0000256" key="7">
    <source>
        <dbReference type="HAMAP-Rule" id="MF_00968"/>
    </source>
</evidence>
<dbReference type="EC" id="3.6.4.13" evidence="7"/>
<feature type="short sequence motif" description="Q motif" evidence="8">
    <location>
        <begin position="1"/>
        <end position="29"/>
    </location>
</feature>
<dbReference type="InterPro" id="IPR044742">
    <property type="entry name" value="DEAD/DEAH_RhlB"/>
</dbReference>
<evidence type="ECO:0000256" key="2">
    <source>
        <dbReference type="ARBA" id="ARBA00022741"/>
    </source>
</evidence>
<dbReference type="OrthoDB" id="9808889at2"/>
<dbReference type="EMBL" id="QUNG01000003">
    <property type="protein sequence ID" value="REG84941.1"/>
    <property type="molecule type" value="Genomic_DNA"/>
</dbReference>
<dbReference type="InterPro" id="IPR028622">
    <property type="entry name" value="DEAD_helicase_RhlE"/>
</dbReference>
<feature type="domain" description="Helicase ATP-binding" evidence="10">
    <location>
        <begin position="32"/>
        <end position="206"/>
    </location>
</feature>
<gene>
    <name evidence="7" type="primary">rhlE</name>
    <name evidence="13" type="ORF">DFP81_103139</name>
</gene>
<keyword evidence="2 7" id="KW-0547">Nucleotide-binding</keyword>
<comment type="similarity">
    <text evidence="7">Belongs to the DEAD box helicase family. RhlE subfamily.</text>
</comment>
<keyword evidence="3 7" id="KW-0378">Hydrolase</keyword>
<dbReference type="Pfam" id="PF00271">
    <property type="entry name" value="Helicase_C"/>
    <property type="match status" value="1"/>
</dbReference>
<dbReference type="SMART" id="SM00487">
    <property type="entry name" value="DEXDc"/>
    <property type="match status" value="1"/>
</dbReference>
<keyword evidence="1 7" id="KW-0963">Cytoplasm</keyword>
<dbReference type="PROSITE" id="PS51195">
    <property type="entry name" value="Q_MOTIF"/>
    <property type="match status" value="1"/>
</dbReference>
<dbReference type="PANTHER" id="PTHR47959">
    <property type="entry name" value="ATP-DEPENDENT RNA HELICASE RHLE-RELATED"/>
    <property type="match status" value="1"/>
</dbReference>
<dbReference type="SUPFAM" id="SSF52540">
    <property type="entry name" value="P-loop containing nucleoside triphosphate hydrolases"/>
    <property type="match status" value="1"/>
</dbReference>
<dbReference type="RefSeq" id="WP_115896822.1">
    <property type="nucleotide sequence ID" value="NZ_QUNG01000003.1"/>
</dbReference>
<proteinExistence type="inferred from homology"/>
<accession>A0A3E0DSL4</accession>
<dbReference type="GO" id="GO:0009266">
    <property type="term" value="P:response to temperature stimulus"/>
    <property type="evidence" value="ECO:0007669"/>
    <property type="project" value="UniProtKB-ARBA"/>
</dbReference>
<evidence type="ECO:0000256" key="3">
    <source>
        <dbReference type="ARBA" id="ARBA00022801"/>
    </source>
</evidence>
<sequence>MSFNALGLSAPILKAIEEQGYTTPSAIQAQAIPAVLEGQDVMAAAQTGTGKTAGFTLPLLERLSQGGPAKSNQVRALVLTPTRELAAQVAASVQEYGKHLALKSTVVFGGVKINPQMMALRRGADILIATPGRLMDLYNQKAVRFDQLEVLVLDEADRMLDMGFIHDIKKILAILPKKRQNLLFSATFSPEIRQLAKGLVNNPVEISVTPRNATAVSVEQWLHPVDKKRKTELLIELISEGEWEQVLVFSRTKHGANKITKLLEASGIRASAIHGNKSQGARTRALADFKEGRVRALVATDIAARGLDIEQLPHVVNFDLPDVAEDYVHRIGRTGRAGATGKAISLVAADELDQLRAIERLTQKLIERRYVDDFMPTHMLPDTTLDTRPIKPNKPKRAKSPRDQHAGAKQGSGGAAKFSGARRSGNGAKAAPKADVTPGQGMRSKPLAPARRNRKPRPAQD</sequence>
<name>A0A3E0DSL4_9GAMM</name>
<dbReference type="Pfam" id="PF00270">
    <property type="entry name" value="DEAD"/>
    <property type="match status" value="1"/>
</dbReference>
<dbReference type="FunFam" id="3.40.50.300:FF:000108">
    <property type="entry name" value="ATP-dependent RNA helicase RhlE"/>
    <property type="match status" value="1"/>
</dbReference>
<dbReference type="PROSITE" id="PS51194">
    <property type="entry name" value="HELICASE_CTER"/>
    <property type="match status" value="1"/>
</dbReference>
<evidence type="ECO:0000256" key="6">
    <source>
        <dbReference type="ARBA" id="ARBA00047984"/>
    </source>
</evidence>
<dbReference type="InterPro" id="IPR011545">
    <property type="entry name" value="DEAD/DEAH_box_helicase_dom"/>
</dbReference>
<protein>
    <recommendedName>
        <fullName evidence="7">ATP-dependent RNA helicase RhlE</fullName>
        <ecNumber evidence="7">3.6.4.13</ecNumber>
    </recommendedName>
</protein>
<feature type="compositionally biased region" description="Basic residues" evidence="9">
    <location>
        <begin position="451"/>
        <end position="461"/>
    </location>
</feature>